<dbReference type="InterPro" id="IPR029063">
    <property type="entry name" value="SAM-dependent_MTases_sf"/>
</dbReference>
<dbReference type="PANTHER" id="PTHR43861:SF1">
    <property type="entry name" value="TRANS-ACONITATE 2-METHYLTRANSFERASE"/>
    <property type="match status" value="1"/>
</dbReference>
<dbReference type="InterPro" id="IPR041698">
    <property type="entry name" value="Methyltransf_25"/>
</dbReference>
<dbReference type="PANTHER" id="PTHR43861">
    <property type="entry name" value="TRANS-ACONITATE 2-METHYLTRANSFERASE-RELATED"/>
    <property type="match status" value="1"/>
</dbReference>
<dbReference type="SUPFAM" id="SSF53335">
    <property type="entry name" value="S-adenosyl-L-methionine-dependent methyltransferases"/>
    <property type="match status" value="1"/>
</dbReference>
<dbReference type="GO" id="GO:0008168">
    <property type="term" value="F:methyltransferase activity"/>
    <property type="evidence" value="ECO:0007669"/>
    <property type="project" value="UniProtKB-KW"/>
</dbReference>
<accession>Q67G36</accession>
<feature type="domain" description="Methyltransferase" evidence="3">
    <location>
        <begin position="43"/>
        <end position="133"/>
    </location>
</feature>
<evidence type="ECO:0000256" key="1">
    <source>
        <dbReference type="ARBA" id="ARBA00022603"/>
    </source>
</evidence>
<dbReference type="EMBL" id="AY196994">
    <property type="protein sequence ID" value="AAP85356.1"/>
    <property type="molecule type" value="Genomic_DNA"/>
</dbReference>
<sequence length="242" mass="26719">MYGTEFAEIYDLVYAARGKDYAGECAEVVRHVRARRPDAASLLDVACGTGAHLALLRDEFAVVEGLELSEHMIARARAGLPDVPVHQGDMRGFRTGRAYDALTCMFSSIGYVGSPEDLGRALSSMARHLTPGGVLVLEPWYFPEAFLPEYIADDLVRTGDRVVARVSYSAREGDRVPIVVHYVDALKGRGIRHFTDVHRMSLFTREQYRTAFERAGCSVEYVEGGPFRCGLFVGVREDGPPA</sequence>
<keyword evidence="2 4" id="KW-0808">Transferase</keyword>
<evidence type="ECO:0000256" key="2">
    <source>
        <dbReference type="ARBA" id="ARBA00022679"/>
    </source>
</evidence>
<name>Q67G36_9ACTN</name>
<dbReference type="GO" id="GO:0017000">
    <property type="term" value="P:antibiotic biosynthetic process"/>
    <property type="evidence" value="ECO:0007669"/>
    <property type="project" value="UniProtKB-ARBA"/>
</dbReference>
<dbReference type="Pfam" id="PF13649">
    <property type="entry name" value="Methyltransf_25"/>
    <property type="match status" value="1"/>
</dbReference>
<protein>
    <submittedName>
        <fullName evidence="4">N,N-dimethyltransferase</fullName>
    </submittedName>
</protein>
<dbReference type="CDD" id="cd02440">
    <property type="entry name" value="AdoMet_MTases"/>
    <property type="match status" value="1"/>
</dbReference>
<dbReference type="Gene3D" id="3.40.50.150">
    <property type="entry name" value="Vaccinia Virus protein VP39"/>
    <property type="match status" value="1"/>
</dbReference>
<dbReference type="Gene3D" id="2.20.130.10">
    <property type="entry name" value="CAC2371-like domains"/>
    <property type="match status" value="1"/>
</dbReference>
<evidence type="ECO:0000259" key="3">
    <source>
        <dbReference type="Pfam" id="PF13649"/>
    </source>
</evidence>
<proteinExistence type="predicted"/>
<keyword evidence="1 4" id="KW-0489">Methyltransferase</keyword>
<dbReference type="GO" id="GO:0032259">
    <property type="term" value="P:methylation"/>
    <property type="evidence" value="ECO:0007669"/>
    <property type="project" value="UniProtKB-KW"/>
</dbReference>
<evidence type="ECO:0000313" key="4">
    <source>
        <dbReference type="EMBL" id="AAP85356.1"/>
    </source>
</evidence>
<dbReference type="AlphaFoldDB" id="Q67G36"/>
<reference evidence="4" key="1">
    <citation type="journal article" date="2004" name="Chem. Biol.">
        <title>The hedamycin locus implicates a novel aromatic PKS priming mechanism.</title>
        <authorList>
            <person name="Bililign T."/>
            <person name="Hyun C.G."/>
            <person name="Williams J.S."/>
            <person name="Czisny A.M."/>
            <person name="Thorson J.S."/>
        </authorList>
    </citation>
    <scope>NUCLEOTIDE SEQUENCE</scope>
</reference>
<organism evidence="4">
    <name type="scientific">Streptomyces griseoruber</name>
    <dbReference type="NCBI Taxonomy" id="1943"/>
    <lineage>
        <taxon>Bacteria</taxon>
        <taxon>Bacillati</taxon>
        <taxon>Actinomycetota</taxon>
        <taxon>Actinomycetes</taxon>
        <taxon>Kitasatosporales</taxon>
        <taxon>Streptomycetaceae</taxon>
        <taxon>Streptomyces</taxon>
    </lineage>
</organism>